<dbReference type="EMBL" id="FQVA01000001">
    <property type="protein sequence ID" value="SHF02197.1"/>
    <property type="molecule type" value="Genomic_DNA"/>
</dbReference>
<protein>
    <submittedName>
        <fullName evidence="2">Uncharacterized protein</fullName>
    </submittedName>
</protein>
<feature type="transmembrane region" description="Helical" evidence="1">
    <location>
        <begin position="138"/>
        <end position="159"/>
    </location>
</feature>
<dbReference type="OrthoDB" id="9795988at2"/>
<feature type="transmembrane region" description="Helical" evidence="1">
    <location>
        <begin position="204"/>
        <end position="227"/>
    </location>
</feature>
<keyword evidence="1" id="KW-1133">Transmembrane helix</keyword>
<name>A0A1M4Y8P2_9GAMM</name>
<organism evidence="2 3">
    <name type="scientific">Microbulbifer donghaiensis</name>
    <dbReference type="NCBI Taxonomy" id="494016"/>
    <lineage>
        <taxon>Bacteria</taxon>
        <taxon>Pseudomonadati</taxon>
        <taxon>Pseudomonadota</taxon>
        <taxon>Gammaproteobacteria</taxon>
        <taxon>Cellvibrionales</taxon>
        <taxon>Microbulbiferaceae</taxon>
        <taxon>Microbulbifer</taxon>
    </lineage>
</organism>
<accession>A0A1M4Y8P2</accession>
<proteinExistence type="predicted"/>
<keyword evidence="3" id="KW-1185">Reference proteome</keyword>
<dbReference type="RefSeq" id="WP_073272671.1">
    <property type="nucleotide sequence ID" value="NZ_FQVA01000001.1"/>
</dbReference>
<dbReference type="AlphaFoldDB" id="A0A1M4Y8P2"/>
<evidence type="ECO:0000313" key="2">
    <source>
        <dbReference type="EMBL" id="SHF02197.1"/>
    </source>
</evidence>
<sequence length="457" mass="51737">MTSIPATQTAISALRLEERVERDVKAGIPEIDRNNHTESEESLRSYVMREIIGKVHQGRQEQLDEEVEARNDVGIRQLYQDIKNTESAICKRIESRFAVIAQDLKRAAKELSSVRTDLEIFRHRNGLTRDAIYRESKILHYSVIFFIVIFETALNSFFLSKGSELGLVGGFFQAFIISLVNLGLAAFAAVALRNTFHRNIARKLSALLVFAAIGAIATAFVLGVGHYREALEVNPFIASKLAVLNLLGDPFGIHDFNSWIMVIVSAIALILLTAKFFVVDDRYPGYTAMTRRLTKLQDQWARSCAVAIDEINEVAEVSQQELSDKEREIRTQYIGFKSSIEHSEEIRRHYEEDIVKAQGLLDELVRYYQSYSARMMNRRAAYFGELLRFELDKLPTLNTTGLEQHKVDLTAFDLVLKDLDQAYADSIAAINSKCRETQRELAGLISTIERDNGLSGM</sequence>
<feature type="transmembrane region" description="Helical" evidence="1">
    <location>
        <begin position="256"/>
        <end position="279"/>
    </location>
</feature>
<evidence type="ECO:0000313" key="3">
    <source>
        <dbReference type="Proteomes" id="UP000184170"/>
    </source>
</evidence>
<keyword evidence="1" id="KW-0812">Transmembrane</keyword>
<reference evidence="3" key="1">
    <citation type="submission" date="2016-11" db="EMBL/GenBank/DDBJ databases">
        <authorList>
            <person name="Varghese N."/>
            <person name="Submissions S."/>
        </authorList>
    </citation>
    <scope>NUCLEOTIDE SEQUENCE [LARGE SCALE GENOMIC DNA]</scope>
    <source>
        <strain evidence="3">CGMCC 1.7063</strain>
    </source>
</reference>
<dbReference type="Proteomes" id="UP000184170">
    <property type="component" value="Unassembled WGS sequence"/>
</dbReference>
<keyword evidence="1" id="KW-0472">Membrane</keyword>
<dbReference type="STRING" id="494016.SAMN04487965_1188"/>
<gene>
    <name evidence="2" type="ORF">SAMN04487965_1188</name>
</gene>
<evidence type="ECO:0000256" key="1">
    <source>
        <dbReference type="SAM" id="Phobius"/>
    </source>
</evidence>
<feature type="transmembrane region" description="Helical" evidence="1">
    <location>
        <begin position="171"/>
        <end position="192"/>
    </location>
</feature>